<dbReference type="Gene3D" id="3.10.350.10">
    <property type="entry name" value="LysM domain"/>
    <property type="match status" value="1"/>
</dbReference>
<evidence type="ECO:0000313" key="3">
    <source>
        <dbReference type="Proteomes" id="UP000587462"/>
    </source>
</evidence>
<dbReference type="EMBL" id="JABBXF010000030">
    <property type="protein sequence ID" value="NVK78893.1"/>
    <property type="molecule type" value="Genomic_DNA"/>
</dbReference>
<dbReference type="InterPro" id="IPR036779">
    <property type="entry name" value="LysM_dom_sf"/>
</dbReference>
<dbReference type="Proteomes" id="UP000587462">
    <property type="component" value="Unassembled WGS sequence"/>
</dbReference>
<gene>
    <name evidence="2" type="ORF">HG542_14605</name>
</gene>
<proteinExistence type="predicted"/>
<dbReference type="InterPro" id="IPR045361">
    <property type="entry name" value="CIS_tube_prot_N"/>
</dbReference>
<keyword evidence="3" id="KW-1185">Reference proteome</keyword>
<sequence>MPEKKMVKATLEIYAPPTGGQAGPGGLQETIEFQFNPAELSLVKEVSLARHNARLAQHTSVPEFTGSRPRVLAMSVVLDKRDSQDKSVDGRVRALLSCCTPTESSRADDQPSPPWVRFRWGGFETVSFLAFISRMKATYTRFSTEGEPLRAVCEISLEEIGTTTQGQNPTSGSPSSRQSYVLVRGDSLQSVAFGSTGRADGWRAIAQANDIADPSRLEAGRTLLLPGVADR</sequence>
<comment type="caution">
    <text evidence="2">The sequence shown here is derived from an EMBL/GenBank/DDBJ whole genome shotgun (WGS) entry which is preliminary data.</text>
</comment>
<feature type="domain" description="LysM" evidence="1">
    <location>
        <begin position="178"/>
        <end position="225"/>
    </location>
</feature>
<dbReference type="AlphaFoldDB" id="A0A7Y7B4I5"/>
<dbReference type="RefSeq" id="WP_171081438.1">
    <property type="nucleotide sequence ID" value="NZ_BNBU01000006.1"/>
</dbReference>
<dbReference type="Pfam" id="PF19266">
    <property type="entry name" value="CIS_tube"/>
    <property type="match status" value="1"/>
</dbReference>
<accession>A0A7Y7B4I5</accession>
<dbReference type="PROSITE" id="PS51782">
    <property type="entry name" value="LYSM"/>
    <property type="match status" value="1"/>
</dbReference>
<evidence type="ECO:0000313" key="2">
    <source>
        <dbReference type="EMBL" id="NVK78893.1"/>
    </source>
</evidence>
<dbReference type="InterPro" id="IPR018392">
    <property type="entry name" value="LysM"/>
</dbReference>
<organism evidence="2 3">
    <name type="scientific">Streptomyces morookaense</name>
    <name type="common">Streptoverticillium morookaense</name>
    <dbReference type="NCBI Taxonomy" id="1970"/>
    <lineage>
        <taxon>Bacteria</taxon>
        <taxon>Bacillati</taxon>
        <taxon>Actinomycetota</taxon>
        <taxon>Actinomycetes</taxon>
        <taxon>Kitasatosporales</taxon>
        <taxon>Streptomycetaceae</taxon>
        <taxon>Streptomyces</taxon>
    </lineage>
</organism>
<reference evidence="2 3" key="1">
    <citation type="submission" date="2020-04" db="EMBL/GenBank/DDBJ databases">
        <title>Draft Genome Sequence of Streptomyces morookaense DSM 40503, an 8-azaguanine-producing strain.</title>
        <authorList>
            <person name="Qi J."/>
            <person name="Gao J.-M."/>
        </authorList>
    </citation>
    <scope>NUCLEOTIDE SEQUENCE [LARGE SCALE GENOMIC DNA]</scope>
    <source>
        <strain evidence="2 3">DSM 40503</strain>
    </source>
</reference>
<protein>
    <submittedName>
        <fullName evidence="2">LysM peptidoglycan-binding domain-containing protein</fullName>
    </submittedName>
</protein>
<name>A0A7Y7B4I5_STRMO</name>
<evidence type="ECO:0000259" key="1">
    <source>
        <dbReference type="PROSITE" id="PS51782"/>
    </source>
</evidence>